<name>A0A6M1PIJ6_9BACL</name>
<comment type="caution">
    <text evidence="1">The sequence shown here is derived from an EMBL/GenBank/DDBJ whole genome shotgun (WGS) entry which is preliminary data.</text>
</comment>
<gene>
    <name evidence="1" type="ORF">G5B47_06890</name>
</gene>
<evidence type="ECO:0000313" key="1">
    <source>
        <dbReference type="EMBL" id="NGM82135.1"/>
    </source>
</evidence>
<dbReference type="AlphaFoldDB" id="A0A6M1PIJ6"/>
<proteinExistence type="predicted"/>
<dbReference type="Proteomes" id="UP000480151">
    <property type="component" value="Unassembled WGS sequence"/>
</dbReference>
<sequence>MDVLNGYDPILVGTIPIHIDLPELMNGGYFYVMNSENRLMGSDIQQMVAAGQTK</sequence>
<organism evidence="1 2">
    <name type="scientific">Paenibacillus apii</name>
    <dbReference type="NCBI Taxonomy" id="1850370"/>
    <lineage>
        <taxon>Bacteria</taxon>
        <taxon>Bacillati</taxon>
        <taxon>Bacillota</taxon>
        <taxon>Bacilli</taxon>
        <taxon>Bacillales</taxon>
        <taxon>Paenibacillaceae</taxon>
        <taxon>Paenibacillus</taxon>
    </lineage>
</organism>
<accession>A0A6M1PIJ6</accession>
<evidence type="ECO:0000313" key="2">
    <source>
        <dbReference type="Proteomes" id="UP000480151"/>
    </source>
</evidence>
<keyword evidence="2" id="KW-1185">Reference proteome</keyword>
<protein>
    <submittedName>
        <fullName evidence="1">Uncharacterized protein</fullName>
    </submittedName>
</protein>
<reference evidence="1 2" key="1">
    <citation type="submission" date="2020-02" db="EMBL/GenBank/DDBJ databases">
        <authorList>
            <person name="Gao J."/>
            <person name="Sun J."/>
        </authorList>
    </citation>
    <scope>NUCLEOTIDE SEQUENCE [LARGE SCALE GENOMIC DNA]</scope>
    <source>
        <strain evidence="1 2">7124</strain>
    </source>
</reference>
<dbReference type="RefSeq" id="WP_165096014.1">
    <property type="nucleotide sequence ID" value="NZ_JAAKGU010000002.1"/>
</dbReference>
<dbReference type="EMBL" id="JAAKGU010000002">
    <property type="protein sequence ID" value="NGM82135.1"/>
    <property type="molecule type" value="Genomic_DNA"/>
</dbReference>